<dbReference type="Proteomes" id="UP000266118">
    <property type="component" value="Chromosome"/>
</dbReference>
<evidence type="ECO:0008006" key="3">
    <source>
        <dbReference type="Google" id="ProtNLM"/>
    </source>
</evidence>
<evidence type="ECO:0000313" key="2">
    <source>
        <dbReference type="Proteomes" id="UP000266118"/>
    </source>
</evidence>
<dbReference type="PROSITE" id="PS51257">
    <property type="entry name" value="PROKAR_LIPOPROTEIN"/>
    <property type="match status" value="1"/>
</dbReference>
<dbReference type="EMBL" id="CP032489">
    <property type="protein sequence ID" value="AYD47152.1"/>
    <property type="molecule type" value="Genomic_DNA"/>
</dbReference>
<dbReference type="KEGG" id="ark:D6B99_05705"/>
<sequence length="126" mass="13765">MNKSFKYIIGSLIFISITLLFIVSCSKNTSNGSYNCNMSSPIMRVANNEKGVFTYSPQQAVFGIKVDTGVNGNAFYIICNLPTQLPSLNDSVSFSGNIRISAFQSQIGGQTFYELQPTSIVGLKKK</sequence>
<proteinExistence type="predicted"/>
<keyword evidence="2" id="KW-1185">Reference proteome</keyword>
<accession>A0A386HNA7</accession>
<dbReference type="AlphaFoldDB" id="A0A386HNA7"/>
<evidence type="ECO:0000313" key="1">
    <source>
        <dbReference type="EMBL" id="AYD47152.1"/>
    </source>
</evidence>
<protein>
    <recommendedName>
        <fullName evidence="3">Lipoprotein</fullName>
    </recommendedName>
</protein>
<name>A0A386HNA7_9BACT</name>
<reference evidence="1 2" key="1">
    <citation type="submission" date="2018-09" db="EMBL/GenBank/DDBJ databases">
        <title>Arachidicoccus sp. nov., a bacterium isolated from soil.</title>
        <authorList>
            <person name="Weon H.-Y."/>
            <person name="Kwon S.-W."/>
            <person name="Lee S.A."/>
        </authorList>
    </citation>
    <scope>NUCLEOTIDE SEQUENCE [LARGE SCALE GENOMIC DNA]</scope>
    <source>
        <strain evidence="1 2">KIS59-12</strain>
    </source>
</reference>
<organism evidence="1 2">
    <name type="scientific">Arachidicoccus soli</name>
    <dbReference type="NCBI Taxonomy" id="2341117"/>
    <lineage>
        <taxon>Bacteria</taxon>
        <taxon>Pseudomonadati</taxon>
        <taxon>Bacteroidota</taxon>
        <taxon>Chitinophagia</taxon>
        <taxon>Chitinophagales</taxon>
        <taxon>Chitinophagaceae</taxon>
        <taxon>Arachidicoccus</taxon>
    </lineage>
</organism>
<gene>
    <name evidence="1" type="ORF">D6B99_05705</name>
</gene>